<protein>
    <submittedName>
        <fullName evidence="2">Uncharacterized protein</fullName>
    </submittedName>
</protein>
<accession>A0AA93BEI6</accession>
<evidence type="ECO:0000313" key="3">
    <source>
        <dbReference type="Proteomes" id="UP000283785"/>
    </source>
</evidence>
<feature type="transmembrane region" description="Helical" evidence="1">
    <location>
        <begin position="543"/>
        <end position="561"/>
    </location>
</feature>
<organism evidence="2 3">
    <name type="scientific">Segatella copri</name>
    <dbReference type="NCBI Taxonomy" id="165179"/>
    <lineage>
        <taxon>Bacteria</taxon>
        <taxon>Pseudomonadati</taxon>
        <taxon>Bacteroidota</taxon>
        <taxon>Bacteroidia</taxon>
        <taxon>Bacteroidales</taxon>
        <taxon>Prevotellaceae</taxon>
        <taxon>Segatella</taxon>
    </lineage>
</organism>
<dbReference type="Proteomes" id="UP000283785">
    <property type="component" value="Unassembled WGS sequence"/>
</dbReference>
<comment type="caution">
    <text evidence="2">The sequence shown here is derived from an EMBL/GenBank/DDBJ whole genome shotgun (WGS) entry which is preliminary data.</text>
</comment>
<evidence type="ECO:0000313" key="2">
    <source>
        <dbReference type="EMBL" id="RGW41178.1"/>
    </source>
</evidence>
<keyword evidence="1" id="KW-1133">Transmembrane helix</keyword>
<dbReference type="RefSeq" id="WP_118066145.1">
    <property type="nucleotide sequence ID" value="NZ_QSAG01000032.1"/>
</dbReference>
<sequence length="619" mass="71641">MNHDSLLATYSLLAYIRESSKEEENKSILRVFLPILKETLNRMFRKVGTVLQGRDYTELMAMVEQEFGLKIPIPVIDSLMHEIYRTSKGGFVLNNDHSFIIRSEINTDIASNYKTQKRRIQQLKRNFALFCEGLGVEANFTDLVTFIQDQKNRIFEQQPSSIYTQGFHISKYVYTKIKKRDAYYDIICDIYLGGVIASYLQFQIKEQIVNSELLIDTNFYISLINLNTEESYEACKQLFDLTIGMGYRYSILESTIEQIKILLSNRARQVKSKGLLSSLDVADVLAACERRGLGKTDLENIKDNLRDDLSSKGISIIYNSSIRHLIEKTEKSSDLCKLTKLRGNKDSAFNDLLAQEYVSYKRKGKAITEFNDVNCWFLNNSFSVNWKEKDKPVWKRISITASDLLVLLWLANPSLPMGNNRHMLAIASLSANVINYRSGRYPSGKVVSRLQDKIAKLQEQHNISEKSIANLCFRMAEGAIDQTEAERLLVLSTEDLKEHIESYSKLDESFIEKSEELELQKSVNSELQEKLHKKELQTKLFKMRTWGIVYFVIIFVVYYLGNLFIPDIPIKWLSVSGQLLYWILTTIIVNWFNHLYFVYGILSFINKEKIEKMIESSKI</sequence>
<gene>
    <name evidence="2" type="ORF">DWV76_13060</name>
</gene>
<evidence type="ECO:0000256" key="1">
    <source>
        <dbReference type="SAM" id="Phobius"/>
    </source>
</evidence>
<proteinExistence type="predicted"/>
<name>A0AA93BEI6_9BACT</name>
<keyword evidence="1" id="KW-0472">Membrane</keyword>
<dbReference type="EMBL" id="QSAG01000032">
    <property type="protein sequence ID" value="RGW41178.1"/>
    <property type="molecule type" value="Genomic_DNA"/>
</dbReference>
<keyword evidence="1" id="KW-0812">Transmembrane</keyword>
<feature type="transmembrane region" description="Helical" evidence="1">
    <location>
        <begin position="581"/>
        <end position="605"/>
    </location>
</feature>
<dbReference type="AlphaFoldDB" id="A0AA93BEI6"/>
<reference evidence="2 3" key="1">
    <citation type="submission" date="2018-08" db="EMBL/GenBank/DDBJ databases">
        <title>A genome reference for cultivated species of the human gut microbiota.</title>
        <authorList>
            <person name="Zou Y."/>
            <person name="Xue W."/>
            <person name="Luo G."/>
        </authorList>
    </citation>
    <scope>NUCLEOTIDE SEQUENCE [LARGE SCALE GENOMIC DNA]</scope>
    <source>
        <strain evidence="2 3">AF12-50</strain>
    </source>
</reference>